<protein>
    <submittedName>
        <fullName evidence="3">Uncharacterized protein</fullName>
    </submittedName>
</protein>
<sequence length="81" mass="9187">MLVLYHHSFSCASIYFQQSYASIFVQLSILILYLRKYIIKSSKGTTAAHPLGRRVQRGPTLRANTKRAPTRPINNNPPVTL</sequence>
<organism evidence="3">
    <name type="scientific">Dulem virus 34</name>
    <dbReference type="NCBI Taxonomy" id="3145752"/>
    <lineage>
        <taxon>Viruses</taxon>
        <taxon>Duplodnaviria</taxon>
        <taxon>Heunggongvirae</taxon>
        <taxon>Uroviricota</taxon>
        <taxon>Caudoviricetes</taxon>
    </lineage>
</organism>
<keyword evidence="2" id="KW-1133">Transmembrane helix</keyword>
<accession>A0AAU8B6V2</accession>
<feature type="region of interest" description="Disordered" evidence="1">
    <location>
        <begin position="55"/>
        <end position="81"/>
    </location>
</feature>
<dbReference type="EMBL" id="PP511788">
    <property type="protein sequence ID" value="XCD07413.1"/>
    <property type="molecule type" value="Genomic_DNA"/>
</dbReference>
<evidence type="ECO:0000256" key="2">
    <source>
        <dbReference type="SAM" id="Phobius"/>
    </source>
</evidence>
<name>A0AAU8B6V2_9CAUD</name>
<feature type="transmembrane region" description="Helical" evidence="2">
    <location>
        <begin position="12"/>
        <end position="34"/>
    </location>
</feature>
<evidence type="ECO:0000256" key="1">
    <source>
        <dbReference type="SAM" id="MobiDB-lite"/>
    </source>
</evidence>
<evidence type="ECO:0000313" key="3">
    <source>
        <dbReference type="EMBL" id="XCD07413.1"/>
    </source>
</evidence>
<keyword evidence="2" id="KW-0812">Transmembrane</keyword>
<keyword evidence="2" id="KW-0472">Membrane</keyword>
<reference evidence="3" key="1">
    <citation type="submission" date="2024-03" db="EMBL/GenBank/DDBJ databases">
        <title>Diverse circular DNA viruses in blood, oral, and fecal samples of captive lemurs.</title>
        <authorList>
            <person name="Paietta E.N."/>
            <person name="Kraberger S."/>
            <person name="Lund M.C."/>
            <person name="Custer J.M."/>
            <person name="Vargas K.M."/>
            <person name="Ehmke E.E."/>
            <person name="Yoder A.D."/>
            <person name="Varsani A."/>
        </authorList>
    </citation>
    <scope>NUCLEOTIDE SEQUENCE</scope>
    <source>
        <strain evidence="3">Duke_28FF_219</strain>
    </source>
</reference>
<feature type="compositionally biased region" description="Polar residues" evidence="1">
    <location>
        <begin position="72"/>
        <end position="81"/>
    </location>
</feature>
<proteinExistence type="predicted"/>